<name>A0A1H0NW52_9ACTN</name>
<dbReference type="OrthoDB" id="5415111at2"/>
<evidence type="ECO:0000256" key="1">
    <source>
        <dbReference type="HAMAP-Rule" id="MF_00799"/>
    </source>
</evidence>
<organism evidence="3 4">
    <name type="scientific">Nakamurella panacisegetis</name>
    <dbReference type="NCBI Taxonomy" id="1090615"/>
    <lineage>
        <taxon>Bacteria</taxon>
        <taxon>Bacillati</taxon>
        <taxon>Actinomycetota</taxon>
        <taxon>Actinomycetes</taxon>
        <taxon>Nakamurellales</taxon>
        <taxon>Nakamurellaceae</taxon>
        <taxon>Nakamurella</taxon>
    </lineage>
</organism>
<dbReference type="STRING" id="1090615.SAMN04515671_2508"/>
<dbReference type="Proteomes" id="UP000198741">
    <property type="component" value="Chromosome I"/>
</dbReference>
<feature type="domain" description="FAS1-like dehydratase" evidence="2">
    <location>
        <begin position="6"/>
        <end position="137"/>
    </location>
</feature>
<dbReference type="Pfam" id="PF13452">
    <property type="entry name" value="FAS1_DH_region"/>
    <property type="match status" value="1"/>
</dbReference>
<dbReference type="PIRSF" id="PIRSF018072">
    <property type="entry name" value="UCP018072"/>
    <property type="match status" value="1"/>
</dbReference>
<dbReference type="HAMAP" id="MF_00799">
    <property type="entry name" value="UPF0336"/>
    <property type="match status" value="1"/>
</dbReference>
<dbReference type="AlphaFoldDB" id="A0A1H0NW52"/>
<comment type="similarity">
    <text evidence="1">Belongs to the UPF0336 family.</text>
</comment>
<dbReference type="CDD" id="cd03441">
    <property type="entry name" value="R_hydratase_like"/>
    <property type="match status" value="1"/>
</dbReference>
<dbReference type="InterPro" id="IPR016709">
    <property type="entry name" value="HadA-like"/>
</dbReference>
<accession>A0A1H0NW52</accession>
<dbReference type="RefSeq" id="WP_090476276.1">
    <property type="nucleotide sequence ID" value="NZ_LT629710.1"/>
</dbReference>
<dbReference type="Gene3D" id="3.10.129.10">
    <property type="entry name" value="Hotdog Thioesterase"/>
    <property type="match status" value="1"/>
</dbReference>
<evidence type="ECO:0000259" key="2">
    <source>
        <dbReference type="Pfam" id="PF13452"/>
    </source>
</evidence>
<evidence type="ECO:0000313" key="4">
    <source>
        <dbReference type="Proteomes" id="UP000198741"/>
    </source>
</evidence>
<protein>
    <recommendedName>
        <fullName evidence="1">UPF0336 protein SAMN04515671_2508</fullName>
    </recommendedName>
</protein>
<dbReference type="SUPFAM" id="SSF54637">
    <property type="entry name" value="Thioesterase/thiol ester dehydrase-isomerase"/>
    <property type="match status" value="1"/>
</dbReference>
<evidence type="ECO:0000313" key="3">
    <source>
        <dbReference type="EMBL" id="SDO96695.1"/>
    </source>
</evidence>
<sequence length="148" mass="15402">MALDPSFVGRTFSLDEPYVVGIEKIREFASAIGDNNPISHNTAAAKAAGHDGLVASPTFAIAAVARAQDAVIFDPALGLDFTRVVHGDQKFVHHRPICSGDVLHCAVTVDAIRALGSNDVLTLRAELTLADGTPVTTAVSSLVVRGTA</sequence>
<reference evidence="3 4" key="1">
    <citation type="submission" date="2016-10" db="EMBL/GenBank/DDBJ databases">
        <authorList>
            <person name="de Groot N.N."/>
        </authorList>
    </citation>
    <scope>NUCLEOTIDE SEQUENCE [LARGE SCALE GENOMIC DNA]</scope>
    <source>
        <strain evidence="4">P4-7,KCTC 19426,CECT 7604</strain>
    </source>
</reference>
<keyword evidence="4" id="KW-1185">Reference proteome</keyword>
<dbReference type="InterPro" id="IPR039569">
    <property type="entry name" value="FAS1-like_DH_region"/>
</dbReference>
<proteinExistence type="inferred from homology"/>
<dbReference type="EMBL" id="LT629710">
    <property type="protein sequence ID" value="SDO96695.1"/>
    <property type="molecule type" value="Genomic_DNA"/>
</dbReference>
<dbReference type="InterPro" id="IPR029069">
    <property type="entry name" value="HotDog_dom_sf"/>
</dbReference>
<gene>
    <name evidence="3" type="ORF">SAMN04515671_2508</name>
</gene>